<dbReference type="EMBL" id="SZPY01000003">
    <property type="protein sequence ID" value="TKI61359.1"/>
    <property type="molecule type" value="Genomic_DNA"/>
</dbReference>
<name>A0A4U2YJS0_9ACTN</name>
<evidence type="ECO:0000313" key="3">
    <source>
        <dbReference type="EMBL" id="TKI61359.1"/>
    </source>
</evidence>
<organism evidence="3 4">
    <name type="scientific">Nocardioides jishulii</name>
    <dbReference type="NCBI Taxonomy" id="2575440"/>
    <lineage>
        <taxon>Bacteria</taxon>
        <taxon>Bacillati</taxon>
        <taxon>Actinomycetota</taxon>
        <taxon>Actinomycetes</taxon>
        <taxon>Propionibacteriales</taxon>
        <taxon>Nocardioidaceae</taxon>
        <taxon>Nocardioides</taxon>
    </lineage>
</organism>
<sequence length="188" mass="19715">MSAVDKAPALVRWTRQLEEATSLDGAVHAMEPKVRFLFATGARGSFLRGEWLGHALHPLLTDAVIGSWTSATVLDLFGGRESSPAAQRLVGVGLLTIAPTAWAGWAEWSTSGEREKRVGLVHAGSIVVTFGAYAGSWVARRRGHHRAGAALALGGATVLGASAYLGGHLAIAREVGSRHPAFAEAETD</sequence>
<evidence type="ECO:0000259" key="2">
    <source>
        <dbReference type="Pfam" id="PF09990"/>
    </source>
</evidence>
<keyword evidence="4" id="KW-1185">Reference proteome</keyword>
<proteinExistence type="predicted"/>
<accession>A0A4U2YJS0</accession>
<keyword evidence="1" id="KW-1133">Transmembrane helix</keyword>
<gene>
    <name evidence="3" type="ORF">FC770_11135</name>
</gene>
<evidence type="ECO:0000313" key="4">
    <source>
        <dbReference type="Proteomes" id="UP000307808"/>
    </source>
</evidence>
<evidence type="ECO:0000256" key="1">
    <source>
        <dbReference type="SAM" id="Phobius"/>
    </source>
</evidence>
<dbReference type="InterPro" id="IPR019251">
    <property type="entry name" value="DUF2231_TM"/>
</dbReference>
<dbReference type="RefSeq" id="WP_137066198.1">
    <property type="nucleotide sequence ID" value="NZ_CP040748.1"/>
</dbReference>
<keyword evidence="1" id="KW-0812">Transmembrane</keyword>
<feature type="domain" description="DUF2231" evidence="2">
    <location>
        <begin position="53"/>
        <end position="177"/>
    </location>
</feature>
<feature type="transmembrane region" description="Helical" evidence="1">
    <location>
        <begin position="151"/>
        <end position="171"/>
    </location>
</feature>
<reference evidence="3 4" key="1">
    <citation type="submission" date="2019-04" db="EMBL/GenBank/DDBJ databases">
        <authorList>
            <person name="Dong K."/>
        </authorList>
    </citation>
    <scope>NUCLEOTIDE SEQUENCE [LARGE SCALE GENOMIC DNA]</scope>
    <source>
        <strain evidence="4">dk3543</strain>
    </source>
</reference>
<protein>
    <submittedName>
        <fullName evidence="3">(2Fe-2S)-binding protein</fullName>
    </submittedName>
</protein>
<keyword evidence="1" id="KW-0472">Membrane</keyword>
<dbReference type="OrthoDB" id="9795104at2"/>
<dbReference type="AlphaFoldDB" id="A0A4U2YJS0"/>
<comment type="caution">
    <text evidence="3">The sequence shown here is derived from an EMBL/GenBank/DDBJ whole genome shotgun (WGS) entry which is preliminary data.</text>
</comment>
<feature type="transmembrane region" description="Helical" evidence="1">
    <location>
        <begin position="89"/>
        <end position="108"/>
    </location>
</feature>
<feature type="transmembrane region" description="Helical" evidence="1">
    <location>
        <begin position="120"/>
        <end position="139"/>
    </location>
</feature>
<dbReference type="Proteomes" id="UP000307808">
    <property type="component" value="Unassembled WGS sequence"/>
</dbReference>
<dbReference type="Pfam" id="PF09990">
    <property type="entry name" value="DUF2231"/>
    <property type="match status" value="1"/>
</dbReference>